<reference evidence="1 2" key="1">
    <citation type="journal article" date="2023" name="Arcadia Sci">
        <title>De novo assembly of a long-read Amblyomma americanum tick genome.</title>
        <authorList>
            <person name="Chou S."/>
            <person name="Poskanzer K.E."/>
            <person name="Rollins M."/>
            <person name="Thuy-Boun P.S."/>
        </authorList>
    </citation>
    <scope>NUCLEOTIDE SEQUENCE [LARGE SCALE GENOMIC DNA]</scope>
    <source>
        <strain evidence="1">F_SG_1</strain>
        <tissue evidence="1">Salivary glands</tissue>
    </source>
</reference>
<organism evidence="1 2">
    <name type="scientific">Amblyomma americanum</name>
    <name type="common">Lone star tick</name>
    <dbReference type="NCBI Taxonomy" id="6943"/>
    <lineage>
        <taxon>Eukaryota</taxon>
        <taxon>Metazoa</taxon>
        <taxon>Ecdysozoa</taxon>
        <taxon>Arthropoda</taxon>
        <taxon>Chelicerata</taxon>
        <taxon>Arachnida</taxon>
        <taxon>Acari</taxon>
        <taxon>Parasitiformes</taxon>
        <taxon>Ixodida</taxon>
        <taxon>Ixodoidea</taxon>
        <taxon>Ixodidae</taxon>
        <taxon>Amblyomminae</taxon>
        <taxon>Amblyomma</taxon>
    </lineage>
</organism>
<dbReference type="EMBL" id="JARKHS020024826">
    <property type="protein sequence ID" value="KAK8767885.1"/>
    <property type="molecule type" value="Genomic_DNA"/>
</dbReference>
<keyword evidence="2" id="KW-1185">Reference proteome</keyword>
<dbReference type="Proteomes" id="UP001321473">
    <property type="component" value="Unassembled WGS sequence"/>
</dbReference>
<proteinExistence type="predicted"/>
<evidence type="ECO:0000313" key="1">
    <source>
        <dbReference type="EMBL" id="KAK8767885.1"/>
    </source>
</evidence>
<accession>A0AAQ4DZJ5</accession>
<evidence type="ECO:0000313" key="2">
    <source>
        <dbReference type="Proteomes" id="UP001321473"/>
    </source>
</evidence>
<sequence length="88" mass="9709">MRLGGVRRRRPRAWCGEACCGRLGLRGVQNWFDPFDLPHAQAAVERGCATRLLEAVQFGEEAARGFGRGDHQLQTSLSTAIIKSSRVV</sequence>
<dbReference type="AlphaFoldDB" id="A0AAQ4DZJ5"/>
<gene>
    <name evidence="1" type="ORF">V5799_005335</name>
</gene>
<comment type="caution">
    <text evidence="1">The sequence shown here is derived from an EMBL/GenBank/DDBJ whole genome shotgun (WGS) entry which is preliminary data.</text>
</comment>
<name>A0AAQ4DZJ5_AMBAM</name>
<protein>
    <submittedName>
        <fullName evidence="1">Uncharacterized protein</fullName>
    </submittedName>
</protein>